<feature type="domain" description="G-protein coupled receptors family 1 profile" evidence="10">
    <location>
        <begin position="62"/>
        <end position="372"/>
    </location>
</feature>
<evidence type="ECO:0000313" key="12">
    <source>
        <dbReference type="Proteomes" id="UP000249218"/>
    </source>
</evidence>
<evidence type="ECO:0000256" key="5">
    <source>
        <dbReference type="ARBA" id="ARBA00023040"/>
    </source>
</evidence>
<evidence type="ECO:0000256" key="6">
    <source>
        <dbReference type="ARBA" id="ARBA00023136"/>
    </source>
</evidence>
<feature type="transmembrane region" description="Helical" evidence="9">
    <location>
        <begin position="260"/>
        <end position="284"/>
    </location>
</feature>
<name>A0A2W1C0J9_HELAM</name>
<organism evidence="11 12">
    <name type="scientific">Helicoverpa armigera</name>
    <name type="common">Cotton bollworm</name>
    <name type="synonym">Heliothis armigera</name>
    <dbReference type="NCBI Taxonomy" id="29058"/>
    <lineage>
        <taxon>Eukaryota</taxon>
        <taxon>Metazoa</taxon>
        <taxon>Ecdysozoa</taxon>
        <taxon>Arthropoda</taxon>
        <taxon>Hexapoda</taxon>
        <taxon>Insecta</taxon>
        <taxon>Pterygota</taxon>
        <taxon>Neoptera</taxon>
        <taxon>Endopterygota</taxon>
        <taxon>Lepidoptera</taxon>
        <taxon>Glossata</taxon>
        <taxon>Ditrysia</taxon>
        <taxon>Noctuoidea</taxon>
        <taxon>Noctuidae</taxon>
        <taxon>Heliothinae</taxon>
        <taxon>Helicoverpa</taxon>
    </lineage>
</organism>
<dbReference type="AlphaFoldDB" id="A0A2W1C0J9"/>
<feature type="transmembrane region" description="Helical" evidence="9">
    <location>
        <begin position="178"/>
        <end position="195"/>
    </location>
</feature>
<evidence type="ECO:0000256" key="3">
    <source>
        <dbReference type="ARBA" id="ARBA00022692"/>
    </source>
</evidence>
<dbReference type="SUPFAM" id="SSF81321">
    <property type="entry name" value="Family A G protein-coupled receptor-like"/>
    <property type="match status" value="2"/>
</dbReference>
<dbReference type="OrthoDB" id="9946013at2759"/>
<dbReference type="PROSITE" id="PS50262">
    <property type="entry name" value="G_PROTEIN_RECEP_F1_2"/>
    <property type="match status" value="1"/>
</dbReference>
<feature type="transmembrane region" description="Helical" evidence="9">
    <location>
        <begin position="216"/>
        <end position="234"/>
    </location>
</feature>
<dbReference type="GO" id="GO:0004930">
    <property type="term" value="F:G protein-coupled receptor activity"/>
    <property type="evidence" value="ECO:0007669"/>
    <property type="project" value="UniProtKB-KW"/>
</dbReference>
<feature type="transmembrane region" description="Helical" evidence="9">
    <location>
        <begin position="311"/>
        <end position="332"/>
    </location>
</feature>
<gene>
    <name evidence="11" type="primary">HaOG202151</name>
    <name evidence="11" type="ORF">B5X24_HaOG202151</name>
</gene>
<evidence type="ECO:0000259" key="10">
    <source>
        <dbReference type="PROSITE" id="PS50262"/>
    </source>
</evidence>
<dbReference type="PRINTS" id="PR00237">
    <property type="entry name" value="GPCRRHODOPSN"/>
</dbReference>
<keyword evidence="12" id="KW-1185">Reference proteome</keyword>
<keyword evidence="6 9" id="KW-0472">Membrane</keyword>
<keyword evidence="7" id="KW-0675">Receptor</keyword>
<feature type="transmembrane region" description="Helical" evidence="9">
    <location>
        <begin position="352"/>
        <end position="375"/>
    </location>
</feature>
<evidence type="ECO:0000256" key="2">
    <source>
        <dbReference type="ARBA" id="ARBA00010663"/>
    </source>
</evidence>
<dbReference type="GO" id="GO:0005886">
    <property type="term" value="C:plasma membrane"/>
    <property type="evidence" value="ECO:0007669"/>
    <property type="project" value="TreeGrafter"/>
</dbReference>
<comment type="similarity">
    <text evidence="2">Belongs to the G-protein coupled receptor 1 family.</text>
</comment>
<evidence type="ECO:0000313" key="11">
    <source>
        <dbReference type="EMBL" id="PZC78486.1"/>
    </source>
</evidence>
<dbReference type="PANTHER" id="PTHR45695:SF9">
    <property type="entry name" value="LEUCOKININ RECEPTOR"/>
    <property type="match status" value="1"/>
</dbReference>
<dbReference type="EMBL" id="KZ149902">
    <property type="protein sequence ID" value="PZC78486.1"/>
    <property type="molecule type" value="Genomic_DNA"/>
</dbReference>
<accession>A0A2W1C0J9</accession>
<feature type="transmembrane region" description="Helical" evidence="9">
    <location>
        <begin position="83"/>
        <end position="103"/>
    </location>
</feature>
<keyword evidence="3 9" id="KW-0812">Transmembrane</keyword>
<keyword evidence="5" id="KW-0297">G-protein coupled receptor</keyword>
<evidence type="ECO:0000256" key="7">
    <source>
        <dbReference type="ARBA" id="ARBA00023170"/>
    </source>
</evidence>
<evidence type="ECO:0000256" key="4">
    <source>
        <dbReference type="ARBA" id="ARBA00022989"/>
    </source>
</evidence>
<protein>
    <recommendedName>
        <fullName evidence="10">G-protein coupled receptors family 1 profile domain-containing protein</fullName>
    </recommendedName>
</protein>
<evidence type="ECO:0000256" key="8">
    <source>
        <dbReference type="ARBA" id="ARBA00023224"/>
    </source>
</evidence>
<sequence length="471" mass="53633">MDDCNFDDVDTKSVSNLTADDVANIDTSQIPFPNTLWHVKPAQEIALKTTAMLVIGVAGIFLNSIILIILIRNKWLWSASNCLIGNLALTDLMTLVICPWFMLVRDFYQNYVLKNFGCRFEGFLQGKFNHPEVQIFLVKHNTLNMEKLGKDCPSVDDFGFNFSCFVFFLCRIPYHVKFSASFLLSSVCAILLVSYDRMAAAALTAEARITIKAAPRLIIASWICSCALSLPWTIKRYYMERQWLDYLESFCVEDVAVLGIYWHFILMLLVWVPLGLMLITYGTIMWRLESSVRELSARGGGRSIARARSRALRITACVLLTGVACRVPYTALIYWRNNLEPLINAVEGSYEIMWFSANFLMYMNCAVNPLIYGFTNARFRKAMDRTPGIACFKFGMWCCICTMLNKKRVQIEDKNTEKVFVIGNSPKPEKKLSRAIKNILHIKKDCLDFSIKADEVTTKPTKVTPVKTEPV</sequence>
<comment type="subcellular location">
    <subcellularLocation>
        <location evidence="1">Membrane</location>
        <topology evidence="1">Multi-pass membrane protein</topology>
    </subcellularLocation>
</comment>
<dbReference type="Pfam" id="PF00001">
    <property type="entry name" value="7tm_1"/>
    <property type="match status" value="2"/>
</dbReference>
<dbReference type="PANTHER" id="PTHR45695">
    <property type="entry name" value="LEUCOKININ RECEPTOR-RELATED"/>
    <property type="match status" value="1"/>
</dbReference>
<dbReference type="Gene3D" id="1.20.1070.10">
    <property type="entry name" value="Rhodopsin 7-helix transmembrane proteins"/>
    <property type="match status" value="1"/>
</dbReference>
<evidence type="ECO:0000256" key="1">
    <source>
        <dbReference type="ARBA" id="ARBA00004141"/>
    </source>
</evidence>
<keyword evidence="8" id="KW-0807">Transducer</keyword>
<proteinExistence type="inferred from homology"/>
<evidence type="ECO:0000256" key="9">
    <source>
        <dbReference type="SAM" id="Phobius"/>
    </source>
</evidence>
<feature type="transmembrane region" description="Helical" evidence="9">
    <location>
        <begin position="51"/>
        <end position="71"/>
    </location>
</feature>
<dbReference type="InterPro" id="IPR017452">
    <property type="entry name" value="GPCR_Rhodpsn_7TM"/>
</dbReference>
<dbReference type="InterPro" id="IPR000276">
    <property type="entry name" value="GPCR_Rhodpsn"/>
</dbReference>
<dbReference type="Proteomes" id="UP000249218">
    <property type="component" value="Unassembled WGS sequence"/>
</dbReference>
<keyword evidence="4 9" id="KW-1133">Transmembrane helix</keyword>
<reference evidence="11 12" key="1">
    <citation type="journal article" date="2017" name="BMC Biol.">
        <title>Genomic innovations, transcriptional plasticity and gene loss underlying the evolution and divergence of two highly polyphagous and invasive Helicoverpa pest species.</title>
        <authorList>
            <person name="Pearce S.L."/>
            <person name="Clarke D.F."/>
            <person name="East P.D."/>
            <person name="Elfekih S."/>
            <person name="Gordon K.H."/>
            <person name="Jermiin L.S."/>
            <person name="McGaughran A."/>
            <person name="Oakeshott J.G."/>
            <person name="Papanikolaou A."/>
            <person name="Perera O.P."/>
            <person name="Rane R.V."/>
            <person name="Richards S."/>
            <person name="Tay W.T."/>
            <person name="Walsh T.K."/>
            <person name="Anderson A."/>
            <person name="Anderson C.J."/>
            <person name="Asgari S."/>
            <person name="Board P.G."/>
            <person name="Bretschneider A."/>
            <person name="Campbell P.M."/>
            <person name="Chertemps T."/>
            <person name="Christeller J.T."/>
            <person name="Coppin C.W."/>
            <person name="Downes S.J."/>
            <person name="Duan G."/>
            <person name="Farnsworth C.A."/>
            <person name="Good R.T."/>
            <person name="Han L.B."/>
            <person name="Han Y.C."/>
            <person name="Hatje K."/>
            <person name="Horne I."/>
            <person name="Huang Y.P."/>
            <person name="Hughes D.S."/>
            <person name="Jacquin-Joly E."/>
            <person name="James W."/>
            <person name="Jhangiani S."/>
            <person name="Kollmar M."/>
            <person name="Kuwar S.S."/>
            <person name="Li S."/>
            <person name="Liu N.Y."/>
            <person name="Maibeche M.T."/>
            <person name="Miller J.R."/>
            <person name="Montagne N."/>
            <person name="Perry T."/>
            <person name="Qu J."/>
            <person name="Song S.V."/>
            <person name="Sutton G.G."/>
            <person name="Vogel H."/>
            <person name="Walenz B.P."/>
            <person name="Xu W."/>
            <person name="Zhang H.J."/>
            <person name="Zou Z."/>
            <person name="Batterham P."/>
            <person name="Edwards O.R."/>
            <person name="Feyereisen R."/>
            <person name="Gibbs R.A."/>
            <person name="Heckel D.G."/>
            <person name="McGrath A."/>
            <person name="Robin C."/>
            <person name="Scherer S.E."/>
            <person name="Worley K.C."/>
            <person name="Wu Y.D."/>
        </authorList>
    </citation>
    <scope>NUCLEOTIDE SEQUENCE [LARGE SCALE GENOMIC DNA]</scope>
    <source>
        <strain evidence="11">Harm_GR_Male_#8</strain>
        <tissue evidence="11">Whole organism</tissue>
    </source>
</reference>